<dbReference type="Pfam" id="PF00589">
    <property type="entry name" value="Phage_integrase"/>
    <property type="match status" value="1"/>
</dbReference>
<dbReference type="InterPro" id="IPR044068">
    <property type="entry name" value="CB"/>
</dbReference>
<evidence type="ECO:0000256" key="2">
    <source>
        <dbReference type="ARBA" id="ARBA00023125"/>
    </source>
</evidence>
<dbReference type="PANTHER" id="PTHR30349">
    <property type="entry name" value="PHAGE INTEGRASE-RELATED"/>
    <property type="match status" value="1"/>
</dbReference>
<evidence type="ECO:0000313" key="7">
    <source>
        <dbReference type="EMBL" id="GGX35346.1"/>
    </source>
</evidence>
<dbReference type="InterPro" id="IPR002104">
    <property type="entry name" value="Integrase_catalytic"/>
</dbReference>
<name>A0A918N527_9FLAO</name>
<reference evidence="7 8" key="1">
    <citation type="journal article" date="2014" name="Int. J. Syst. Evol. Microbiol.">
        <title>Complete genome sequence of Corynebacterium casei LMG S-19264T (=DSM 44701T), isolated from a smear-ripened cheese.</title>
        <authorList>
            <consortium name="US DOE Joint Genome Institute (JGI-PGF)"/>
            <person name="Walter F."/>
            <person name="Albersmeier A."/>
            <person name="Kalinowski J."/>
            <person name="Ruckert C."/>
        </authorList>
    </citation>
    <scope>NUCLEOTIDE SEQUENCE [LARGE SCALE GENOMIC DNA]</scope>
    <source>
        <strain evidence="7 8">KCTC 12285</strain>
    </source>
</reference>
<accession>A0A918N527</accession>
<gene>
    <name evidence="7" type="ORF">GCM10007384_39430</name>
</gene>
<dbReference type="InterPro" id="IPR010998">
    <property type="entry name" value="Integrase_recombinase_N"/>
</dbReference>
<protein>
    <recommendedName>
        <fullName evidence="9">Integrase</fullName>
    </recommendedName>
</protein>
<evidence type="ECO:0000259" key="6">
    <source>
        <dbReference type="PROSITE" id="PS51900"/>
    </source>
</evidence>
<dbReference type="InterPro" id="IPR013762">
    <property type="entry name" value="Integrase-like_cat_sf"/>
</dbReference>
<evidence type="ECO:0000259" key="5">
    <source>
        <dbReference type="PROSITE" id="PS51898"/>
    </source>
</evidence>
<keyword evidence="3" id="KW-0233">DNA recombination</keyword>
<dbReference type="Gene3D" id="1.10.150.130">
    <property type="match status" value="1"/>
</dbReference>
<feature type="domain" description="Core-binding (CB)" evidence="6">
    <location>
        <begin position="1"/>
        <end position="73"/>
    </location>
</feature>
<dbReference type="PROSITE" id="PS51900">
    <property type="entry name" value="CB"/>
    <property type="match status" value="1"/>
</dbReference>
<dbReference type="CDD" id="cd00397">
    <property type="entry name" value="DNA_BRE_C"/>
    <property type="match status" value="1"/>
</dbReference>
<keyword evidence="8" id="KW-1185">Reference proteome</keyword>
<evidence type="ECO:0000256" key="4">
    <source>
        <dbReference type="PROSITE-ProRule" id="PRU01248"/>
    </source>
</evidence>
<dbReference type="GO" id="GO:0003677">
    <property type="term" value="F:DNA binding"/>
    <property type="evidence" value="ECO:0007669"/>
    <property type="project" value="UniProtKB-UniRule"/>
</dbReference>
<organism evidence="7 8">
    <name type="scientific">Aquimarina muelleri</name>
    <dbReference type="NCBI Taxonomy" id="279356"/>
    <lineage>
        <taxon>Bacteria</taxon>
        <taxon>Pseudomonadati</taxon>
        <taxon>Bacteroidota</taxon>
        <taxon>Flavobacteriia</taxon>
        <taxon>Flavobacteriales</taxon>
        <taxon>Flavobacteriaceae</taxon>
        <taxon>Aquimarina</taxon>
    </lineage>
</organism>
<proteinExistence type="predicted"/>
<dbReference type="InterPro" id="IPR050090">
    <property type="entry name" value="Tyrosine_recombinase_XerCD"/>
</dbReference>
<dbReference type="InterPro" id="IPR011010">
    <property type="entry name" value="DNA_brk_join_enz"/>
</dbReference>
<dbReference type="RefSeq" id="WP_027414019.1">
    <property type="nucleotide sequence ID" value="NZ_BMWS01000058.1"/>
</dbReference>
<evidence type="ECO:0000256" key="1">
    <source>
        <dbReference type="ARBA" id="ARBA00022908"/>
    </source>
</evidence>
<evidence type="ECO:0000313" key="8">
    <source>
        <dbReference type="Proteomes" id="UP000601108"/>
    </source>
</evidence>
<dbReference type="Proteomes" id="UP000601108">
    <property type="component" value="Unassembled WGS sequence"/>
</dbReference>
<comment type="caution">
    <text evidence="7">The sequence shown here is derived from an EMBL/GenBank/DDBJ whole genome shotgun (WGS) entry which is preliminary data.</text>
</comment>
<dbReference type="EMBL" id="BMWS01000058">
    <property type="protein sequence ID" value="GGX35346.1"/>
    <property type="molecule type" value="Genomic_DNA"/>
</dbReference>
<keyword evidence="2 4" id="KW-0238">DNA-binding</keyword>
<dbReference type="GO" id="GO:0015074">
    <property type="term" value="P:DNA integration"/>
    <property type="evidence" value="ECO:0007669"/>
    <property type="project" value="UniProtKB-KW"/>
</dbReference>
<evidence type="ECO:0008006" key="9">
    <source>
        <dbReference type="Google" id="ProtNLM"/>
    </source>
</evidence>
<dbReference type="Gene3D" id="1.10.443.10">
    <property type="entry name" value="Intergrase catalytic core"/>
    <property type="match status" value="1"/>
</dbReference>
<dbReference type="GO" id="GO:0006310">
    <property type="term" value="P:DNA recombination"/>
    <property type="evidence" value="ECO:0007669"/>
    <property type="project" value="UniProtKB-KW"/>
</dbReference>
<keyword evidence="1" id="KW-0229">DNA integration</keyword>
<feature type="domain" description="Tyr recombinase" evidence="5">
    <location>
        <begin position="97"/>
        <end position="258"/>
    </location>
</feature>
<dbReference type="PROSITE" id="PS51898">
    <property type="entry name" value="TYR_RECOMBINASE"/>
    <property type="match status" value="1"/>
</dbReference>
<dbReference type="SUPFAM" id="SSF56349">
    <property type="entry name" value="DNA breaking-rejoining enzymes"/>
    <property type="match status" value="1"/>
</dbReference>
<evidence type="ECO:0000256" key="3">
    <source>
        <dbReference type="ARBA" id="ARBA00023172"/>
    </source>
</evidence>
<sequence length="264" mass="31055">MNLKGYVSEKYSSKSVASYLHRIKSYQNYNQNHSKGTLQNVLSYLQILRHQGKHPKTLKNYLHSIKIYYDYLQYTGKRKDHPCKKLQLKDKLDKRIKVIELYSKEDLESYLEQTVKHKKLMVSFLVYQGITASELVFLKVRQIDIEKAELVLANRTLPLQATQMPLLLGYLQDKQQNEYVFTTRNNKRYPISEINDYINKSRPKEGKITPLKIRQSVIKNLLKTNDIRIVQVFAGHKISATTAQYRTTNLEALKQQINRKHPLL</sequence>
<dbReference type="AlphaFoldDB" id="A0A918N527"/>